<evidence type="ECO:0000313" key="1">
    <source>
        <dbReference type="EMBL" id="KAK6742902.1"/>
    </source>
</evidence>
<dbReference type="Proteomes" id="UP001303046">
    <property type="component" value="Unassembled WGS sequence"/>
</dbReference>
<name>A0ABR1CYB3_NECAM</name>
<gene>
    <name evidence="1" type="primary">Necator_chrIII.g11035</name>
    <name evidence="1" type="ORF">RB195_010270</name>
</gene>
<protein>
    <recommendedName>
        <fullName evidence="3">Reverse transcriptase domain-containing protein</fullName>
    </recommendedName>
</protein>
<dbReference type="EMBL" id="JAVFWL010000003">
    <property type="protein sequence ID" value="KAK6742902.1"/>
    <property type="molecule type" value="Genomic_DNA"/>
</dbReference>
<accession>A0ABR1CYB3</accession>
<dbReference type="PANTHER" id="PTHR47027">
    <property type="entry name" value="REVERSE TRANSCRIPTASE DOMAIN-CONTAINING PROTEIN"/>
    <property type="match status" value="1"/>
</dbReference>
<comment type="caution">
    <text evidence="1">The sequence shown here is derived from an EMBL/GenBank/DDBJ whole genome shotgun (WGS) entry which is preliminary data.</text>
</comment>
<evidence type="ECO:0008006" key="3">
    <source>
        <dbReference type="Google" id="ProtNLM"/>
    </source>
</evidence>
<evidence type="ECO:0000313" key="2">
    <source>
        <dbReference type="Proteomes" id="UP001303046"/>
    </source>
</evidence>
<reference evidence="1 2" key="1">
    <citation type="submission" date="2023-08" db="EMBL/GenBank/DDBJ databases">
        <title>A Necator americanus chromosomal reference genome.</title>
        <authorList>
            <person name="Ilik V."/>
            <person name="Petrzelkova K.J."/>
            <person name="Pardy F."/>
            <person name="Fuh T."/>
            <person name="Niatou-Singa F.S."/>
            <person name="Gouil Q."/>
            <person name="Baker L."/>
            <person name="Ritchie M.E."/>
            <person name="Jex A.R."/>
            <person name="Gazzola D."/>
            <person name="Li H."/>
            <person name="Toshio Fujiwara R."/>
            <person name="Zhan B."/>
            <person name="Aroian R.V."/>
            <person name="Pafco B."/>
            <person name="Schwarz E.M."/>
        </authorList>
    </citation>
    <scope>NUCLEOTIDE SEQUENCE [LARGE SCALE GENOMIC DNA]</scope>
    <source>
        <strain evidence="1 2">Aroian</strain>
        <tissue evidence="1">Whole animal</tissue>
    </source>
</reference>
<proteinExistence type="predicted"/>
<sequence length="180" mass="20258">MTICTYDETRPRLRAHLFNTTLLPALTYASEPWALRKQEEVALSVIEHSIERKMLGVCRFTQGFDYMDLVQTVSMAPKICLETRLLLIIIFVDYEKAFDSVETKAILSALIDQGGCAAMDNEITFTERKGHTVDGGFLSNIRLADDMVLFSSSTNEAETMLKELDEAGARIGLRVNRKNT</sequence>
<dbReference type="PANTHER" id="PTHR47027:SF20">
    <property type="entry name" value="REVERSE TRANSCRIPTASE-LIKE PROTEIN WITH RNA-DIRECTED DNA POLYMERASE DOMAIN"/>
    <property type="match status" value="1"/>
</dbReference>
<organism evidence="1 2">
    <name type="scientific">Necator americanus</name>
    <name type="common">Human hookworm</name>
    <dbReference type="NCBI Taxonomy" id="51031"/>
    <lineage>
        <taxon>Eukaryota</taxon>
        <taxon>Metazoa</taxon>
        <taxon>Ecdysozoa</taxon>
        <taxon>Nematoda</taxon>
        <taxon>Chromadorea</taxon>
        <taxon>Rhabditida</taxon>
        <taxon>Rhabditina</taxon>
        <taxon>Rhabditomorpha</taxon>
        <taxon>Strongyloidea</taxon>
        <taxon>Ancylostomatidae</taxon>
        <taxon>Bunostominae</taxon>
        <taxon>Necator</taxon>
    </lineage>
</organism>
<keyword evidence="2" id="KW-1185">Reference proteome</keyword>